<organism evidence="1 2">
    <name type="scientific">Allacma fusca</name>
    <dbReference type="NCBI Taxonomy" id="39272"/>
    <lineage>
        <taxon>Eukaryota</taxon>
        <taxon>Metazoa</taxon>
        <taxon>Ecdysozoa</taxon>
        <taxon>Arthropoda</taxon>
        <taxon>Hexapoda</taxon>
        <taxon>Collembola</taxon>
        <taxon>Symphypleona</taxon>
        <taxon>Sminthuridae</taxon>
        <taxon>Allacma</taxon>
    </lineage>
</organism>
<dbReference type="AlphaFoldDB" id="A0A8J2JNR9"/>
<keyword evidence="2" id="KW-1185">Reference proteome</keyword>
<evidence type="ECO:0000313" key="2">
    <source>
        <dbReference type="Proteomes" id="UP000708208"/>
    </source>
</evidence>
<reference evidence="1" key="1">
    <citation type="submission" date="2021-06" db="EMBL/GenBank/DDBJ databases">
        <authorList>
            <person name="Hodson N. C."/>
            <person name="Mongue J. A."/>
            <person name="Jaron S. K."/>
        </authorList>
    </citation>
    <scope>NUCLEOTIDE SEQUENCE</scope>
</reference>
<sequence length="150" mass="17183">MIFIHLPHCPNNLLGIIAECQVKYFMSSKLFEVSKGYHLVAAGDFYSVSRKEGVYFLSSNRAIIKRLSVYDIVTEDTEDTIDLFLDLFWERMLNSNSEEVLGRKAKNADKLDLLDGTRKQIRDLCRNERASSKASLVQSLEANLWTSWLG</sequence>
<dbReference type="EMBL" id="CAJVCH010050498">
    <property type="protein sequence ID" value="CAG7718049.1"/>
    <property type="molecule type" value="Genomic_DNA"/>
</dbReference>
<evidence type="ECO:0000313" key="1">
    <source>
        <dbReference type="EMBL" id="CAG7718049.1"/>
    </source>
</evidence>
<dbReference type="Proteomes" id="UP000708208">
    <property type="component" value="Unassembled WGS sequence"/>
</dbReference>
<accession>A0A8J2JNR9</accession>
<protein>
    <submittedName>
        <fullName evidence="1">Uncharacterized protein</fullName>
    </submittedName>
</protein>
<comment type="caution">
    <text evidence="1">The sequence shown here is derived from an EMBL/GenBank/DDBJ whole genome shotgun (WGS) entry which is preliminary data.</text>
</comment>
<gene>
    <name evidence="1" type="ORF">AFUS01_LOCUS7472</name>
</gene>
<proteinExistence type="predicted"/>
<name>A0A8J2JNR9_9HEXA</name>